<feature type="chain" id="PRO_5031298972" evidence="1">
    <location>
        <begin position="21"/>
        <end position="111"/>
    </location>
</feature>
<name>A0A7Y7B0A4_STRMO</name>
<dbReference type="Gene3D" id="2.60.40.420">
    <property type="entry name" value="Cupredoxins - blue copper proteins"/>
    <property type="match status" value="1"/>
</dbReference>
<organism evidence="3 4">
    <name type="scientific">Streptomyces morookaense</name>
    <name type="common">Streptoverticillium morookaense</name>
    <dbReference type="NCBI Taxonomy" id="1970"/>
    <lineage>
        <taxon>Bacteria</taxon>
        <taxon>Bacillati</taxon>
        <taxon>Actinomycetota</taxon>
        <taxon>Actinomycetes</taxon>
        <taxon>Kitasatosporales</taxon>
        <taxon>Streptomycetaceae</taxon>
        <taxon>Streptomyces</taxon>
    </lineage>
</organism>
<dbReference type="InterPro" id="IPR008972">
    <property type="entry name" value="Cupredoxin"/>
</dbReference>
<dbReference type="InterPro" id="IPR028096">
    <property type="entry name" value="EfeO_Cupredoxin"/>
</dbReference>
<proteinExistence type="predicted"/>
<accession>A0A7Y7B0A4</accession>
<dbReference type="InterPro" id="IPR052721">
    <property type="entry name" value="ET_Amicyanin"/>
</dbReference>
<dbReference type="Pfam" id="PF13473">
    <property type="entry name" value="Cupredoxin_1"/>
    <property type="match status" value="1"/>
</dbReference>
<evidence type="ECO:0000259" key="2">
    <source>
        <dbReference type="Pfam" id="PF13473"/>
    </source>
</evidence>
<dbReference type="EMBL" id="JABBXF010000004">
    <property type="protein sequence ID" value="NVK76612.1"/>
    <property type="molecule type" value="Genomic_DNA"/>
</dbReference>
<dbReference type="Proteomes" id="UP000587462">
    <property type="component" value="Unassembled WGS sequence"/>
</dbReference>
<evidence type="ECO:0000256" key="1">
    <source>
        <dbReference type="SAM" id="SignalP"/>
    </source>
</evidence>
<dbReference type="InterPro" id="IPR035668">
    <property type="entry name" value="Amicyanin"/>
</dbReference>
<dbReference type="AlphaFoldDB" id="A0A7Y7B0A4"/>
<sequence>MVAMAPVMAPSMGMATAAPAAPMTTNAPAATANHVTIAGFAYSPSTLTVTKGTTVTWTNNDSAPHTVTGSGGLNSPTLRQGGTYSFKFNSAGTFSYYCTFHPYMHGTVVVK</sequence>
<dbReference type="RefSeq" id="WP_171078455.1">
    <property type="nucleotide sequence ID" value="NZ_BNBU01000001.1"/>
</dbReference>
<dbReference type="PANTHER" id="PTHR36507:SF1">
    <property type="entry name" value="BLL1555 PROTEIN"/>
    <property type="match status" value="1"/>
</dbReference>
<evidence type="ECO:0000313" key="3">
    <source>
        <dbReference type="EMBL" id="NVK76612.1"/>
    </source>
</evidence>
<dbReference type="SUPFAM" id="SSF49503">
    <property type="entry name" value="Cupredoxins"/>
    <property type="match status" value="1"/>
</dbReference>
<evidence type="ECO:0000313" key="4">
    <source>
        <dbReference type="Proteomes" id="UP000587462"/>
    </source>
</evidence>
<comment type="caution">
    <text evidence="3">The sequence shown here is derived from an EMBL/GenBank/DDBJ whole genome shotgun (WGS) entry which is preliminary data.</text>
</comment>
<reference evidence="3 4" key="1">
    <citation type="submission" date="2020-04" db="EMBL/GenBank/DDBJ databases">
        <title>Draft Genome Sequence of Streptomyces morookaense DSM 40503, an 8-azaguanine-producing strain.</title>
        <authorList>
            <person name="Qi J."/>
            <person name="Gao J.-M."/>
        </authorList>
    </citation>
    <scope>NUCLEOTIDE SEQUENCE [LARGE SCALE GENOMIC DNA]</scope>
    <source>
        <strain evidence="3 4">DSM 40503</strain>
    </source>
</reference>
<keyword evidence="1" id="KW-0732">Signal</keyword>
<protein>
    <submittedName>
        <fullName evidence="3">Cupredoxin family copper-binding protein</fullName>
    </submittedName>
</protein>
<feature type="signal peptide" evidence="1">
    <location>
        <begin position="1"/>
        <end position="20"/>
    </location>
</feature>
<keyword evidence="4" id="KW-1185">Reference proteome</keyword>
<dbReference type="PANTHER" id="PTHR36507">
    <property type="entry name" value="BLL1555 PROTEIN"/>
    <property type="match status" value="1"/>
</dbReference>
<feature type="domain" description="EfeO-type cupredoxin-like" evidence="2">
    <location>
        <begin position="24"/>
        <end position="110"/>
    </location>
</feature>
<dbReference type="CDD" id="cd13921">
    <property type="entry name" value="Amicyanin"/>
    <property type="match status" value="1"/>
</dbReference>
<gene>
    <name evidence="3" type="ORF">HG542_02945</name>
</gene>